<feature type="compositionally biased region" description="Low complexity" evidence="1">
    <location>
        <begin position="84"/>
        <end position="105"/>
    </location>
</feature>
<feature type="compositionally biased region" description="Low complexity" evidence="1">
    <location>
        <begin position="191"/>
        <end position="215"/>
    </location>
</feature>
<proteinExistence type="predicted"/>
<feature type="compositionally biased region" description="Basic and acidic residues" evidence="1">
    <location>
        <begin position="174"/>
        <end position="187"/>
    </location>
</feature>
<reference evidence="2" key="1">
    <citation type="submission" date="2023-03" db="EMBL/GenBank/DDBJ databases">
        <title>Massive genome expansion in bonnet fungi (Mycena s.s.) driven by repeated elements and novel gene families across ecological guilds.</title>
        <authorList>
            <consortium name="Lawrence Berkeley National Laboratory"/>
            <person name="Harder C.B."/>
            <person name="Miyauchi S."/>
            <person name="Viragh M."/>
            <person name="Kuo A."/>
            <person name="Thoen E."/>
            <person name="Andreopoulos B."/>
            <person name="Lu D."/>
            <person name="Skrede I."/>
            <person name="Drula E."/>
            <person name="Henrissat B."/>
            <person name="Morin E."/>
            <person name="Kohler A."/>
            <person name="Barry K."/>
            <person name="LaButti K."/>
            <person name="Morin E."/>
            <person name="Salamov A."/>
            <person name="Lipzen A."/>
            <person name="Mereny Z."/>
            <person name="Hegedus B."/>
            <person name="Baldrian P."/>
            <person name="Stursova M."/>
            <person name="Weitz H."/>
            <person name="Taylor A."/>
            <person name="Grigoriev I.V."/>
            <person name="Nagy L.G."/>
            <person name="Martin F."/>
            <person name="Kauserud H."/>
        </authorList>
    </citation>
    <scope>NUCLEOTIDE SEQUENCE</scope>
    <source>
        <strain evidence="2">CBHHK182m</strain>
    </source>
</reference>
<evidence type="ECO:0000313" key="2">
    <source>
        <dbReference type="EMBL" id="KAJ7777070.1"/>
    </source>
</evidence>
<sequence length="261" mass="27552">MNGGRRREREREKREMRMKEVRARAHRRALAAKTVRSGGCSPGRPPPGLRPPPRFMKETKGRRSKHPSSGQRLTSTRTSAPFGASTDSSAPTPAAPAPTDSSAATVGQRRHPLTSVDRTCASPKISRCANADIRFLVRCAHRPDLGSSTARPRPRDAAEPVASASASAAPTDGQRADDRQHDDDHQHCQISTARSASASSTSSLSTSTSTATSSAFPTAKTLRSGSCSPARASTATTENTGKHGGARRQQLLPRAAGGADD</sequence>
<feature type="region of interest" description="Disordered" evidence="1">
    <location>
        <begin position="142"/>
        <end position="261"/>
    </location>
</feature>
<name>A0AAD7K751_9AGAR</name>
<keyword evidence="3" id="KW-1185">Reference proteome</keyword>
<feature type="compositionally biased region" description="Polar residues" evidence="1">
    <location>
        <begin position="67"/>
        <end position="79"/>
    </location>
</feature>
<dbReference type="Proteomes" id="UP001215598">
    <property type="component" value="Unassembled WGS sequence"/>
</dbReference>
<evidence type="ECO:0000256" key="1">
    <source>
        <dbReference type="SAM" id="MobiDB-lite"/>
    </source>
</evidence>
<dbReference type="EMBL" id="JARKIB010000008">
    <property type="protein sequence ID" value="KAJ7777070.1"/>
    <property type="molecule type" value="Genomic_DNA"/>
</dbReference>
<gene>
    <name evidence="2" type="ORF">B0H16DRAFT_1504248</name>
</gene>
<organism evidence="2 3">
    <name type="scientific">Mycena metata</name>
    <dbReference type="NCBI Taxonomy" id="1033252"/>
    <lineage>
        <taxon>Eukaryota</taxon>
        <taxon>Fungi</taxon>
        <taxon>Dikarya</taxon>
        <taxon>Basidiomycota</taxon>
        <taxon>Agaricomycotina</taxon>
        <taxon>Agaricomycetes</taxon>
        <taxon>Agaricomycetidae</taxon>
        <taxon>Agaricales</taxon>
        <taxon>Marasmiineae</taxon>
        <taxon>Mycenaceae</taxon>
        <taxon>Mycena</taxon>
    </lineage>
</organism>
<evidence type="ECO:0000313" key="3">
    <source>
        <dbReference type="Proteomes" id="UP001215598"/>
    </source>
</evidence>
<dbReference type="AlphaFoldDB" id="A0AAD7K751"/>
<comment type="caution">
    <text evidence="2">The sequence shown here is derived from an EMBL/GenBank/DDBJ whole genome shotgun (WGS) entry which is preliminary data.</text>
</comment>
<feature type="compositionally biased region" description="Pro residues" evidence="1">
    <location>
        <begin position="43"/>
        <end position="54"/>
    </location>
</feature>
<protein>
    <submittedName>
        <fullName evidence="2">Uncharacterized protein</fullName>
    </submittedName>
</protein>
<feature type="compositionally biased region" description="Polar residues" evidence="1">
    <location>
        <begin position="221"/>
        <end position="239"/>
    </location>
</feature>
<accession>A0AAD7K751</accession>
<feature type="region of interest" description="Disordered" evidence="1">
    <location>
        <begin position="1"/>
        <end position="123"/>
    </location>
</feature>
<feature type="compositionally biased region" description="Low complexity" evidence="1">
    <location>
        <begin position="159"/>
        <end position="173"/>
    </location>
</feature>
<feature type="compositionally biased region" description="Basic and acidic residues" evidence="1">
    <location>
        <begin position="1"/>
        <end position="23"/>
    </location>
</feature>